<keyword evidence="4" id="KW-0456">Lyase</keyword>
<dbReference type="Pfam" id="PF04828">
    <property type="entry name" value="GFA"/>
    <property type="match status" value="1"/>
</dbReference>
<keyword evidence="7" id="KW-1185">Reference proteome</keyword>
<dbReference type="KEGG" id="maer:DAI18_11390"/>
<evidence type="ECO:0000256" key="3">
    <source>
        <dbReference type="ARBA" id="ARBA00022833"/>
    </source>
</evidence>
<dbReference type="Gene3D" id="3.90.1590.10">
    <property type="entry name" value="glutathione-dependent formaldehyde- activating enzyme (gfa)"/>
    <property type="match status" value="1"/>
</dbReference>
<dbReference type="GO" id="GO:0016846">
    <property type="term" value="F:carbon-sulfur lyase activity"/>
    <property type="evidence" value="ECO:0007669"/>
    <property type="project" value="InterPro"/>
</dbReference>
<dbReference type="AlphaFoldDB" id="A0A2S0PB56"/>
<dbReference type="RefSeq" id="WP_028497806.1">
    <property type="nucleotide sequence ID" value="NZ_CALFSO010000015.1"/>
</dbReference>
<dbReference type="EMBL" id="CP028519">
    <property type="protein sequence ID" value="AVY94575.1"/>
    <property type="molecule type" value="Genomic_DNA"/>
</dbReference>
<dbReference type="STRING" id="1122240.GCA_000620105_00310"/>
<dbReference type="GO" id="GO:0046872">
    <property type="term" value="F:metal ion binding"/>
    <property type="evidence" value="ECO:0007669"/>
    <property type="project" value="UniProtKB-KW"/>
</dbReference>
<protein>
    <submittedName>
        <fullName evidence="6">GFA family protein</fullName>
    </submittedName>
</protein>
<dbReference type="SUPFAM" id="SSF51316">
    <property type="entry name" value="Mss4-like"/>
    <property type="match status" value="1"/>
</dbReference>
<dbReference type="InterPro" id="IPR006913">
    <property type="entry name" value="CENP-V/GFA"/>
</dbReference>
<evidence type="ECO:0000313" key="6">
    <source>
        <dbReference type="EMBL" id="AVY94575.1"/>
    </source>
</evidence>
<dbReference type="PROSITE" id="PS51891">
    <property type="entry name" value="CENP_V_GFA"/>
    <property type="match status" value="1"/>
</dbReference>
<sequence length="133" mass="14648">MDDCLQGRCLCGAVRYQCHGQPLKAGYCYCRTCQRATGAPVYFGVSFPREAVSVDGQTARYRSSARAWRHFCPTCGSSLFFEPLDGDYFEVSVATLDHPEAIAAQVHVWTASAIPGFHIDDALPRSLHGELDD</sequence>
<dbReference type="PANTHER" id="PTHR33337">
    <property type="entry name" value="GFA DOMAIN-CONTAINING PROTEIN"/>
    <property type="match status" value="1"/>
</dbReference>
<reference evidence="6 7" key="1">
    <citation type="submission" date="2018-04" db="EMBL/GenBank/DDBJ databases">
        <title>Denitrifier Microvirgula.</title>
        <authorList>
            <person name="Anderson E."/>
            <person name="Jang J."/>
            <person name="Ishii S."/>
        </authorList>
    </citation>
    <scope>NUCLEOTIDE SEQUENCE [LARGE SCALE GENOMIC DNA]</scope>
    <source>
        <strain evidence="6 7">BE2.4</strain>
    </source>
</reference>
<evidence type="ECO:0000256" key="4">
    <source>
        <dbReference type="ARBA" id="ARBA00023239"/>
    </source>
</evidence>
<dbReference type="Proteomes" id="UP000244173">
    <property type="component" value="Chromosome"/>
</dbReference>
<evidence type="ECO:0000256" key="1">
    <source>
        <dbReference type="ARBA" id="ARBA00005495"/>
    </source>
</evidence>
<keyword evidence="3" id="KW-0862">Zinc</keyword>
<dbReference type="InterPro" id="IPR011057">
    <property type="entry name" value="Mss4-like_sf"/>
</dbReference>
<organism evidence="6 7">
    <name type="scientific">Microvirgula aerodenitrificans</name>
    <dbReference type="NCBI Taxonomy" id="57480"/>
    <lineage>
        <taxon>Bacteria</taxon>
        <taxon>Pseudomonadati</taxon>
        <taxon>Pseudomonadota</taxon>
        <taxon>Betaproteobacteria</taxon>
        <taxon>Neisseriales</taxon>
        <taxon>Aquaspirillaceae</taxon>
        <taxon>Microvirgula</taxon>
    </lineage>
</organism>
<evidence type="ECO:0000259" key="5">
    <source>
        <dbReference type="PROSITE" id="PS51891"/>
    </source>
</evidence>
<accession>A0A2S0PB56</accession>
<proteinExistence type="inferred from homology"/>
<dbReference type="PANTHER" id="PTHR33337:SF40">
    <property type="entry name" value="CENP-V_GFA DOMAIN-CONTAINING PROTEIN-RELATED"/>
    <property type="match status" value="1"/>
</dbReference>
<dbReference type="OrthoDB" id="327703at2"/>
<evidence type="ECO:0000256" key="2">
    <source>
        <dbReference type="ARBA" id="ARBA00022723"/>
    </source>
</evidence>
<evidence type="ECO:0000313" key="7">
    <source>
        <dbReference type="Proteomes" id="UP000244173"/>
    </source>
</evidence>
<keyword evidence="2" id="KW-0479">Metal-binding</keyword>
<comment type="similarity">
    <text evidence="1">Belongs to the Gfa family.</text>
</comment>
<name>A0A2S0PB56_9NEIS</name>
<feature type="domain" description="CENP-V/GFA" evidence="5">
    <location>
        <begin position="5"/>
        <end position="133"/>
    </location>
</feature>
<gene>
    <name evidence="6" type="ORF">DAI18_11390</name>
</gene>